<dbReference type="GeneID" id="75690797"/>
<reference evidence="1 2" key="1">
    <citation type="submission" date="2021-04" db="EMBL/GenBank/DDBJ databases">
        <authorList>
            <person name="Shkoporov A.N."/>
            <person name="Stockdale S.R."/>
            <person name="Guerin E."/>
            <person name="Ross R.P."/>
            <person name="Hill C."/>
        </authorList>
    </citation>
    <scope>NUCLEOTIDE SEQUENCE [LARGE SCALE GENOMIC DNA]</scope>
    <source>
        <strain evidence="2">cr25_1</strain>
    </source>
</reference>
<accession>A0AAE7S1Z7</accession>
<dbReference type="KEGG" id="vg:75690797"/>
<sequence length="98" mass="11513">MEYSKEFLKEFEVNTGQTYIVVPVDGKLHEVPLRRKNTNKKYFAMVRVEESPIREFQCSAIECDFKHLDECIGCRCLPGGRKDNKAVVFKIEYIYQKS</sequence>
<proteinExistence type="predicted"/>
<dbReference type="EMBL" id="MZ130487">
    <property type="protein sequence ID" value="QWM90290.1"/>
    <property type="molecule type" value="Genomic_DNA"/>
</dbReference>
<organism evidence="1 2">
    <name type="scientific">uncultured phage cr25_1</name>
    <dbReference type="NCBI Taxonomy" id="2986395"/>
    <lineage>
        <taxon>Viruses</taxon>
        <taxon>Duplodnaviria</taxon>
        <taxon>Heunggongvirae</taxon>
        <taxon>Uroviricota</taxon>
        <taxon>Caudoviricetes</taxon>
        <taxon>Crassvirales</taxon>
        <taxon>Crevaviridae</taxon>
        <taxon>Coarsevirinae</taxon>
        <taxon>Junduvirus</taxon>
        <taxon>Junduvirus copri</taxon>
    </lineage>
</organism>
<keyword evidence="2" id="KW-1185">Reference proteome</keyword>
<dbReference type="RefSeq" id="YP_010359862.1">
    <property type="nucleotide sequence ID" value="NC_062777.1"/>
</dbReference>
<evidence type="ECO:0000313" key="1">
    <source>
        <dbReference type="EMBL" id="QWM90290.1"/>
    </source>
</evidence>
<evidence type="ECO:0000313" key="2">
    <source>
        <dbReference type="Proteomes" id="UP000827441"/>
    </source>
</evidence>
<gene>
    <name evidence="1" type="primary">gp_23223</name>
</gene>
<protein>
    <submittedName>
        <fullName evidence="1">Uncharacterized protein</fullName>
    </submittedName>
</protein>
<dbReference type="Proteomes" id="UP000827441">
    <property type="component" value="Segment"/>
</dbReference>
<name>A0AAE7S1Z7_9CAUD</name>